<gene>
    <name evidence="2" type="ORF">STAS_24390</name>
</gene>
<sequence>MAATDHQDNHLSPNHLIPATSISSSSKTQAPETGPSDNLNVAIQDAGQQMELYTPGEADQTTQKNEKVLTITGPAKTWKRIGTKTGRLQREPVTHTPIVIDNISGSKRASTEKVSCEDDIQVSLRDFSDLGNEVELDHNTNV</sequence>
<evidence type="ECO:0000313" key="2">
    <source>
        <dbReference type="EMBL" id="GER47297.1"/>
    </source>
</evidence>
<feature type="compositionally biased region" description="Polar residues" evidence="1">
    <location>
        <begin position="20"/>
        <end position="41"/>
    </location>
</feature>
<protein>
    <submittedName>
        <fullName evidence="2">Nuclear distribution protein PAC1</fullName>
    </submittedName>
</protein>
<dbReference type="EMBL" id="BKCP01007848">
    <property type="protein sequence ID" value="GER47297.1"/>
    <property type="molecule type" value="Genomic_DNA"/>
</dbReference>
<accession>A0A5A7QS99</accession>
<organism evidence="2 3">
    <name type="scientific">Striga asiatica</name>
    <name type="common">Asiatic witchweed</name>
    <name type="synonym">Buchnera asiatica</name>
    <dbReference type="NCBI Taxonomy" id="4170"/>
    <lineage>
        <taxon>Eukaryota</taxon>
        <taxon>Viridiplantae</taxon>
        <taxon>Streptophyta</taxon>
        <taxon>Embryophyta</taxon>
        <taxon>Tracheophyta</taxon>
        <taxon>Spermatophyta</taxon>
        <taxon>Magnoliopsida</taxon>
        <taxon>eudicotyledons</taxon>
        <taxon>Gunneridae</taxon>
        <taxon>Pentapetalae</taxon>
        <taxon>asterids</taxon>
        <taxon>lamiids</taxon>
        <taxon>Lamiales</taxon>
        <taxon>Orobanchaceae</taxon>
        <taxon>Buchnereae</taxon>
        <taxon>Striga</taxon>
    </lineage>
</organism>
<proteinExistence type="predicted"/>
<keyword evidence="3" id="KW-1185">Reference proteome</keyword>
<evidence type="ECO:0000256" key="1">
    <source>
        <dbReference type="SAM" id="MobiDB-lite"/>
    </source>
</evidence>
<dbReference type="Proteomes" id="UP000325081">
    <property type="component" value="Unassembled WGS sequence"/>
</dbReference>
<dbReference type="OrthoDB" id="928118at2759"/>
<reference evidence="3" key="1">
    <citation type="journal article" date="2019" name="Curr. Biol.">
        <title>Genome Sequence of Striga asiatica Provides Insight into the Evolution of Plant Parasitism.</title>
        <authorList>
            <person name="Yoshida S."/>
            <person name="Kim S."/>
            <person name="Wafula E.K."/>
            <person name="Tanskanen J."/>
            <person name="Kim Y.M."/>
            <person name="Honaas L."/>
            <person name="Yang Z."/>
            <person name="Spallek T."/>
            <person name="Conn C.E."/>
            <person name="Ichihashi Y."/>
            <person name="Cheong K."/>
            <person name="Cui S."/>
            <person name="Der J.P."/>
            <person name="Gundlach H."/>
            <person name="Jiao Y."/>
            <person name="Hori C."/>
            <person name="Ishida J.K."/>
            <person name="Kasahara H."/>
            <person name="Kiba T."/>
            <person name="Kim M.S."/>
            <person name="Koo N."/>
            <person name="Laohavisit A."/>
            <person name="Lee Y.H."/>
            <person name="Lumba S."/>
            <person name="McCourt P."/>
            <person name="Mortimer J.C."/>
            <person name="Mutuku J.M."/>
            <person name="Nomura T."/>
            <person name="Sasaki-Sekimoto Y."/>
            <person name="Seto Y."/>
            <person name="Wang Y."/>
            <person name="Wakatake T."/>
            <person name="Sakakibara H."/>
            <person name="Demura T."/>
            <person name="Yamaguchi S."/>
            <person name="Yoneyama K."/>
            <person name="Manabe R.I."/>
            <person name="Nelson D.C."/>
            <person name="Schulman A.H."/>
            <person name="Timko M.P."/>
            <person name="dePamphilis C.W."/>
            <person name="Choi D."/>
            <person name="Shirasu K."/>
        </authorList>
    </citation>
    <scope>NUCLEOTIDE SEQUENCE [LARGE SCALE GENOMIC DNA]</scope>
    <source>
        <strain evidence="3">cv. UVA1</strain>
    </source>
</reference>
<name>A0A5A7QS99_STRAF</name>
<evidence type="ECO:0000313" key="3">
    <source>
        <dbReference type="Proteomes" id="UP000325081"/>
    </source>
</evidence>
<comment type="caution">
    <text evidence="2">The sequence shown here is derived from an EMBL/GenBank/DDBJ whole genome shotgun (WGS) entry which is preliminary data.</text>
</comment>
<feature type="region of interest" description="Disordered" evidence="1">
    <location>
        <begin position="1"/>
        <end position="67"/>
    </location>
</feature>
<dbReference type="AlphaFoldDB" id="A0A5A7QS99"/>